<dbReference type="PROSITE" id="PS50090">
    <property type="entry name" value="MYB_LIKE"/>
    <property type="match status" value="4"/>
</dbReference>
<proteinExistence type="predicted"/>
<dbReference type="GO" id="GO:0042796">
    <property type="term" value="P:snRNA transcription by RNA polymerase III"/>
    <property type="evidence" value="ECO:0007669"/>
    <property type="project" value="TreeGrafter"/>
</dbReference>
<evidence type="ECO:0000313" key="8">
    <source>
        <dbReference type="Proteomes" id="UP000274822"/>
    </source>
</evidence>
<name>A0A433QL81_9FUNG</name>
<keyword evidence="3" id="KW-0804">Transcription</keyword>
<keyword evidence="8" id="KW-1185">Reference proteome</keyword>
<dbReference type="GO" id="GO:0042795">
    <property type="term" value="P:snRNA transcription by RNA polymerase II"/>
    <property type="evidence" value="ECO:0007669"/>
    <property type="project" value="TreeGrafter"/>
</dbReference>
<evidence type="ECO:0008006" key="9">
    <source>
        <dbReference type="Google" id="ProtNLM"/>
    </source>
</evidence>
<dbReference type="EMBL" id="RBNJ01003782">
    <property type="protein sequence ID" value="RUS30525.1"/>
    <property type="molecule type" value="Genomic_DNA"/>
</dbReference>
<keyword evidence="1" id="KW-0805">Transcription regulation</keyword>
<organism evidence="7 8">
    <name type="scientific">Jimgerdemannia flammicorona</name>
    <dbReference type="NCBI Taxonomy" id="994334"/>
    <lineage>
        <taxon>Eukaryota</taxon>
        <taxon>Fungi</taxon>
        <taxon>Fungi incertae sedis</taxon>
        <taxon>Mucoromycota</taxon>
        <taxon>Mucoromycotina</taxon>
        <taxon>Endogonomycetes</taxon>
        <taxon>Endogonales</taxon>
        <taxon>Endogonaceae</taxon>
        <taxon>Jimgerdemannia</taxon>
    </lineage>
</organism>
<dbReference type="SUPFAM" id="SSF46689">
    <property type="entry name" value="Homeodomain-like"/>
    <property type="match status" value="3"/>
</dbReference>
<evidence type="ECO:0000313" key="7">
    <source>
        <dbReference type="EMBL" id="RUS30525.1"/>
    </source>
</evidence>
<dbReference type="GO" id="GO:0019185">
    <property type="term" value="C:snRNA-activating protein complex"/>
    <property type="evidence" value="ECO:0007669"/>
    <property type="project" value="TreeGrafter"/>
</dbReference>
<dbReference type="InterPro" id="IPR017930">
    <property type="entry name" value="Myb_dom"/>
</dbReference>
<feature type="domain" description="Myb-like" evidence="5">
    <location>
        <begin position="139"/>
        <end position="190"/>
    </location>
</feature>
<dbReference type="InterPro" id="IPR009057">
    <property type="entry name" value="Homeodomain-like_sf"/>
</dbReference>
<comment type="caution">
    <text evidence="7">The sequence shown here is derived from an EMBL/GenBank/DDBJ whole genome shotgun (WGS) entry which is preliminary data.</text>
</comment>
<protein>
    <recommendedName>
        <fullName evidence="9">Homeodomain-like protein</fullName>
    </recommendedName>
</protein>
<evidence type="ECO:0000256" key="3">
    <source>
        <dbReference type="ARBA" id="ARBA00023163"/>
    </source>
</evidence>
<evidence type="ECO:0000256" key="1">
    <source>
        <dbReference type="ARBA" id="ARBA00023015"/>
    </source>
</evidence>
<feature type="domain" description="HTH myb-type" evidence="6">
    <location>
        <begin position="87"/>
        <end position="134"/>
    </location>
</feature>
<keyword evidence="4" id="KW-0539">Nucleus</keyword>
<feature type="domain" description="Myb-like" evidence="5">
    <location>
        <begin position="192"/>
        <end position="238"/>
    </location>
</feature>
<dbReference type="InterPro" id="IPR001005">
    <property type="entry name" value="SANT/Myb"/>
</dbReference>
<dbReference type="Pfam" id="PF00249">
    <property type="entry name" value="Myb_DNA-binding"/>
    <property type="match status" value="3"/>
</dbReference>
<feature type="domain" description="Myb-like" evidence="5">
    <location>
        <begin position="243"/>
        <end position="299"/>
    </location>
</feature>
<keyword evidence="2" id="KW-0238">DNA-binding</keyword>
<dbReference type="CDD" id="cd00167">
    <property type="entry name" value="SANT"/>
    <property type="match status" value="3"/>
</dbReference>
<dbReference type="GO" id="GO:0001006">
    <property type="term" value="F:RNA polymerase III type 3 promoter sequence-specific DNA binding"/>
    <property type="evidence" value="ECO:0007669"/>
    <property type="project" value="TreeGrafter"/>
</dbReference>
<dbReference type="Gene3D" id="1.10.10.60">
    <property type="entry name" value="Homeodomain-like"/>
    <property type="match status" value="4"/>
</dbReference>
<dbReference type="Proteomes" id="UP000274822">
    <property type="component" value="Unassembled WGS sequence"/>
</dbReference>
<feature type="domain" description="HTH myb-type" evidence="6">
    <location>
        <begin position="145"/>
        <end position="178"/>
    </location>
</feature>
<dbReference type="PANTHER" id="PTHR46621">
    <property type="entry name" value="SNRNA-ACTIVATING PROTEIN COMPLEX SUBUNIT 4"/>
    <property type="match status" value="1"/>
</dbReference>
<dbReference type="SMART" id="SM00717">
    <property type="entry name" value="SANT"/>
    <property type="match status" value="5"/>
</dbReference>
<evidence type="ECO:0000256" key="4">
    <source>
        <dbReference type="ARBA" id="ARBA00023242"/>
    </source>
</evidence>
<gene>
    <name evidence="7" type="ORF">BC938DRAFT_479282</name>
</gene>
<dbReference type="PROSITE" id="PS51294">
    <property type="entry name" value="HTH_MYB"/>
    <property type="match status" value="4"/>
</dbReference>
<dbReference type="PANTHER" id="PTHR46621:SF1">
    <property type="entry name" value="SNRNA-ACTIVATING PROTEIN COMPLEX SUBUNIT 4"/>
    <property type="match status" value="1"/>
</dbReference>
<evidence type="ECO:0000259" key="5">
    <source>
        <dbReference type="PROSITE" id="PS50090"/>
    </source>
</evidence>
<dbReference type="InterPro" id="IPR051575">
    <property type="entry name" value="Myb-like_DNA-bd"/>
</dbReference>
<accession>A0A433QL81</accession>
<feature type="domain" description="Myb-like" evidence="5">
    <location>
        <begin position="80"/>
        <end position="131"/>
    </location>
</feature>
<feature type="domain" description="HTH myb-type" evidence="6">
    <location>
        <begin position="243"/>
        <end position="303"/>
    </location>
</feature>
<dbReference type="Pfam" id="PF13921">
    <property type="entry name" value="Myb_DNA-bind_6"/>
    <property type="match status" value="1"/>
</dbReference>
<dbReference type="GO" id="GO:0000978">
    <property type="term" value="F:RNA polymerase II cis-regulatory region sequence-specific DNA binding"/>
    <property type="evidence" value="ECO:0007669"/>
    <property type="project" value="TreeGrafter"/>
</dbReference>
<sequence length="369" mass="41955">MFILNHTLPIRSAILRLSAPTVANSWFRRIAFHANQTIPQHVSSLLLTPSPKPFPPHPSPSVFSCALSTDTAAAEIIQQTDKAHSKRWTPEEDAALLKAYDVSPEEWSMIAEQVPGEHLPKSCARRYDVFQWGLAMENRESDVVRAWTEEEDRELERCYKAFGPRWAEIAEAVGGGRTKQEAWMRYDMLFPTQGVKNGLWTEEEDALLKTAIEKYGENDWTAVAGEVPGRTDKQCRYRHSAKHMKIKKGSWDLTEDAALVDTIKAHGTKSWSLVSEEFTKITGVTRTGKQCRRRWRNSINPELAKGPWTAEEIEAFQKTYEKYGPSIPPRSIIFLLPKLRSYSRVQSHWKTVCNMANATKATQATQATH</sequence>
<evidence type="ECO:0000256" key="2">
    <source>
        <dbReference type="ARBA" id="ARBA00023125"/>
    </source>
</evidence>
<dbReference type="AlphaFoldDB" id="A0A433QL81"/>
<feature type="domain" description="HTH myb-type" evidence="6">
    <location>
        <begin position="192"/>
        <end position="238"/>
    </location>
</feature>
<evidence type="ECO:0000259" key="6">
    <source>
        <dbReference type="PROSITE" id="PS51294"/>
    </source>
</evidence>
<reference evidence="7 8" key="1">
    <citation type="journal article" date="2018" name="New Phytol.">
        <title>Phylogenomics of Endogonaceae and evolution of mycorrhizas within Mucoromycota.</title>
        <authorList>
            <person name="Chang Y."/>
            <person name="Desiro A."/>
            <person name="Na H."/>
            <person name="Sandor L."/>
            <person name="Lipzen A."/>
            <person name="Clum A."/>
            <person name="Barry K."/>
            <person name="Grigoriev I.V."/>
            <person name="Martin F.M."/>
            <person name="Stajich J.E."/>
            <person name="Smith M.E."/>
            <person name="Bonito G."/>
            <person name="Spatafora J.W."/>
        </authorList>
    </citation>
    <scope>NUCLEOTIDE SEQUENCE [LARGE SCALE GENOMIC DNA]</scope>
    <source>
        <strain evidence="7 8">AD002</strain>
    </source>
</reference>